<organism evidence="2 3">
    <name type="scientific">Chromohalobacter israelensis (strain ATCC BAA-138 / DSM 3043 / CIP 106854 / NCIMB 13768 / 1H11)</name>
    <name type="common">Chromohalobacter salexigens</name>
    <dbReference type="NCBI Taxonomy" id="290398"/>
    <lineage>
        <taxon>Bacteria</taxon>
        <taxon>Pseudomonadati</taxon>
        <taxon>Pseudomonadota</taxon>
        <taxon>Gammaproteobacteria</taxon>
        <taxon>Oceanospirillales</taxon>
        <taxon>Halomonadaceae</taxon>
        <taxon>Chromohalobacter</taxon>
    </lineage>
</organism>
<evidence type="ECO:0000313" key="3">
    <source>
        <dbReference type="Proteomes" id="UP000000239"/>
    </source>
</evidence>
<dbReference type="EMBL" id="CP000285">
    <property type="protein sequence ID" value="ABE59716.1"/>
    <property type="molecule type" value="Genomic_DNA"/>
</dbReference>
<gene>
    <name evidence="2" type="ordered locus">Csal_2367</name>
</gene>
<keyword evidence="1" id="KW-1133">Transmembrane helix</keyword>
<name>Q1QUZ2_CHRI1</name>
<dbReference type="STRING" id="290398.Csal_2367"/>
<keyword evidence="1" id="KW-0472">Membrane</keyword>
<evidence type="ECO:0000313" key="2">
    <source>
        <dbReference type="EMBL" id="ABE59716.1"/>
    </source>
</evidence>
<dbReference type="HOGENOM" id="CLU_2192337_0_0_6"/>
<reference evidence="2 3" key="1">
    <citation type="journal article" date="2011" name="Stand. Genomic Sci.">
        <title>Complete genome sequence of the halophilic and highly halotolerant Chromohalobacter salexigens type strain (1H11(T)).</title>
        <authorList>
            <person name="Copeland A."/>
            <person name="O'Connor K."/>
            <person name="Lucas S."/>
            <person name="Lapidus A."/>
            <person name="Berry K.W."/>
            <person name="Detter J.C."/>
            <person name="Del Rio T.G."/>
            <person name="Hammon N."/>
            <person name="Dalin E."/>
            <person name="Tice H."/>
            <person name="Pitluck S."/>
            <person name="Bruce D."/>
            <person name="Goodwin L."/>
            <person name="Han C."/>
            <person name="Tapia R."/>
            <person name="Saunders E."/>
            <person name="Schmutz J."/>
            <person name="Brettin T."/>
            <person name="Larimer F."/>
            <person name="Land M."/>
            <person name="Hauser L."/>
            <person name="Vargas C."/>
            <person name="Nieto J.J."/>
            <person name="Kyrpides N.C."/>
            <person name="Ivanova N."/>
            <person name="Goker M."/>
            <person name="Klenk H.P."/>
            <person name="Csonka L.N."/>
            <person name="Woyke T."/>
        </authorList>
    </citation>
    <scope>NUCLEOTIDE SEQUENCE [LARGE SCALE GENOMIC DNA]</scope>
    <source>
        <strain evidence="3">ATCC BAA-138 / DSM 3043 / CIP 106854 / NCIMB 13768 / 1H11</strain>
    </source>
</reference>
<keyword evidence="3" id="KW-1185">Reference proteome</keyword>
<protein>
    <submittedName>
        <fullName evidence="2">Uncharacterized protein</fullName>
    </submittedName>
</protein>
<dbReference type="Proteomes" id="UP000000239">
    <property type="component" value="Chromosome"/>
</dbReference>
<dbReference type="KEGG" id="csa:Csal_2367"/>
<accession>Q1QUZ2</accession>
<evidence type="ECO:0000256" key="1">
    <source>
        <dbReference type="SAM" id="Phobius"/>
    </source>
</evidence>
<feature type="transmembrane region" description="Helical" evidence="1">
    <location>
        <begin position="75"/>
        <end position="94"/>
    </location>
</feature>
<keyword evidence="1" id="KW-0812">Transmembrane</keyword>
<proteinExistence type="predicted"/>
<dbReference type="AlphaFoldDB" id="Q1QUZ2"/>
<sequence>MLCFWVEARSAEVQATQWCQQQLFILHWLIQALCLCLCKVDTQLADTQYHPFFDRHPYLEDLLCLRQCLHRQYNFFLTLGSCLLLKLVGLYNAWAQPLVWSGSEKPVD</sequence>